<name>E5BE83_9FUSO</name>
<dbReference type="HOGENOM" id="CLU_196675_0_0_0"/>
<dbReference type="Pfam" id="PF19807">
    <property type="entry name" value="DUF6290"/>
    <property type="match status" value="1"/>
</dbReference>
<evidence type="ECO:0000313" key="1">
    <source>
        <dbReference type="EMBL" id="EFS21359.1"/>
    </source>
</evidence>
<evidence type="ECO:0000313" key="2">
    <source>
        <dbReference type="Proteomes" id="UP000002975"/>
    </source>
</evidence>
<dbReference type="NCBIfam" id="NF046040">
    <property type="entry name" value="RelB_antitoxin"/>
    <property type="match status" value="1"/>
</dbReference>
<sequence length="77" mass="8906">MATISFRLSDEEKKIISNFSKKNNITISELMLKSILEKIEDEEDYMLGEKIMLDPKTKITGDLKELAESYGIDYDKL</sequence>
<evidence type="ECO:0008006" key="3">
    <source>
        <dbReference type="Google" id="ProtNLM"/>
    </source>
</evidence>
<proteinExistence type="predicted"/>
<reference evidence="1 2" key="1">
    <citation type="submission" date="2009-02" db="EMBL/GenBank/DDBJ databases">
        <title>The Genome Sequence of Fusobacterium sp. 3_1_5R.</title>
        <authorList>
            <consortium name="The Broad Institute Genome Sequencing Platform"/>
            <person name="Ward D."/>
            <person name="Young S.K."/>
            <person name="Kodira C.D."/>
            <person name="Zeng Q."/>
            <person name="Koehrsen M."/>
            <person name="Alvarado L."/>
            <person name="Berlin A."/>
            <person name="Borenstein D."/>
            <person name="Chen Z."/>
            <person name="Engels R."/>
            <person name="Freedman E."/>
            <person name="Gellesch M."/>
            <person name="Goldberg J."/>
            <person name="Griggs A."/>
            <person name="Gujja S."/>
            <person name="Heiman D."/>
            <person name="Hepburn T."/>
            <person name="Howarth C."/>
            <person name="Jen D."/>
            <person name="Larson L."/>
            <person name="Lewis B."/>
            <person name="Mehta T."/>
            <person name="Park D."/>
            <person name="Pearson M."/>
            <person name="Roberts A."/>
            <person name="Saif S."/>
            <person name="Shea T."/>
            <person name="Shenoy N."/>
            <person name="Sisk P."/>
            <person name="Stolte C."/>
            <person name="Sykes S."/>
            <person name="Walk T."/>
            <person name="White J."/>
            <person name="Yandava C."/>
            <person name="Allen-Vercoe E."/>
            <person name="Strauss J."/>
            <person name="Ambrose C."/>
            <person name="Lander E."/>
            <person name="Nusbaum C."/>
            <person name="Galagan J."/>
            <person name="Birren B."/>
        </authorList>
    </citation>
    <scope>NUCLEOTIDE SEQUENCE [LARGE SCALE GENOMIC DNA]</scope>
    <source>
        <strain evidence="1 2">3_1_5R</strain>
    </source>
</reference>
<dbReference type="EMBL" id="GG657971">
    <property type="protein sequence ID" value="EFS21359.1"/>
    <property type="molecule type" value="Genomic_DNA"/>
</dbReference>
<gene>
    <name evidence="1" type="ORF">FSBG_00856</name>
</gene>
<keyword evidence="2" id="KW-1185">Reference proteome</keyword>
<accession>E5BE83</accession>
<organism evidence="1 2">
    <name type="scientific">Fusobacterium gonidiaformans 3-1-5R</name>
    <dbReference type="NCBI Taxonomy" id="469605"/>
    <lineage>
        <taxon>Bacteria</taxon>
        <taxon>Fusobacteriati</taxon>
        <taxon>Fusobacteriota</taxon>
        <taxon>Fusobacteriia</taxon>
        <taxon>Fusobacteriales</taxon>
        <taxon>Fusobacteriaceae</taxon>
        <taxon>Fusobacterium</taxon>
    </lineage>
</organism>
<dbReference type="AlphaFoldDB" id="E5BE83"/>
<protein>
    <recommendedName>
        <fullName evidence="3">Toxin-antitoxin system, antitoxin component, ribbon-helix-helix domain protein</fullName>
    </recommendedName>
</protein>
<dbReference type="Proteomes" id="UP000002975">
    <property type="component" value="Unassembled WGS sequence"/>
</dbReference>
<dbReference type="RefSeq" id="WP_008801429.1">
    <property type="nucleotide sequence ID" value="NZ_GG657971.1"/>
</dbReference>
<dbReference type="InterPro" id="IPR046257">
    <property type="entry name" value="DUF6290"/>
</dbReference>
<dbReference type="BioCyc" id="FSP469605-HMP:GTSP-861-MONOMER"/>